<dbReference type="PANTHER" id="PTHR35889">
    <property type="entry name" value="CYCLOINULO-OLIGOSACCHARIDE FRUCTANOTRANSFERASE-RELATED"/>
    <property type="match status" value="1"/>
</dbReference>
<evidence type="ECO:0000256" key="1">
    <source>
        <dbReference type="SAM" id="MobiDB-lite"/>
    </source>
</evidence>
<dbReference type="InterPro" id="IPR022655">
    <property type="entry name" value="DUF1553"/>
</dbReference>
<keyword evidence="6" id="KW-1185">Reference proteome</keyword>
<dbReference type="PANTHER" id="PTHR35889:SF3">
    <property type="entry name" value="F-BOX DOMAIN-CONTAINING PROTEIN"/>
    <property type="match status" value="1"/>
</dbReference>
<protein>
    <recommendedName>
        <fullName evidence="7">Cytochrome c domain-containing protein</fullName>
    </recommendedName>
</protein>
<feature type="chain" id="PRO_5022060546" description="Cytochrome c domain-containing protein" evidence="2">
    <location>
        <begin position="21"/>
        <end position="550"/>
    </location>
</feature>
<evidence type="ECO:0000256" key="2">
    <source>
        <dbReference type="SAM" id="SignalP"/>
    </source>
</evidence>
<feature type="domain" description="DUF1549" evidence="3">
    <location>
        <begin position="56"/>
        <end position="252"/>
    </location>
</feature>
<feature type="domain" description="DUF1553" evidence="4">
    <location>
        <begin position="301"/>
        <end position="427"/>
    </location>
</feature>
<dbReference type="Pfam" id="PF07587">
    <property type="entry name" value="PSD1"/>
    <property type="match status" value="1"/>
</dbReference>
<feature type="signal peptide" evidence="2">
    <location>
        <begin position="1"/>
        <end position="20"/>
    </location>
</feature>
<feature type="region of interest" description="Disordered" evidence="1">
    <location>
        <begin position="24"/>
        <end position="47"/>
    </location>
</feature>
<dbReference type="Pfam" id="PF07583">
    <property type="entry name" value="PSCyt2"/>
    <property type="match status" value="1"/>
</dbReference>
<name>A0A518GZS3_9BACT</name>
<proteinExistence type="predicted"/>
<dbReference type="RefSeq" id="WP_145268730.1">
    <property type="nucleotide sequence ID" value="NZ_CP036426.1"/>
</dbReference>
<organism evidence="5 6">
    <name type="scientific">Tautonia plasticadhaerens</name>
    <dbReference type="NCBI Taxonomy" id="2527974"/>
    <lineage>
        <taxon>Bacteria</taxon>
        <taxon>Pseudomonadati</taxon>
        <taxon>Planctomycetota</taxon>
        <taxon>Planctomycetia</taxon>
        <taxon>Isosphaerales</taxon>
        <taxon>Isosphaeraceae</taxon>
        <taxon>Tautonia</taxon>
    </lineage>
</organism>
<dbReference type="KEGG" id="tpla:ElP_19740"/>
<feature type="compositionally biased region" description="Low complexity" evidence="1">
    <location>
        <begin position="24"/>
        <end position="45"/>
    </location>
</feature>
<evidence type="ECO:0000313" key="6">
    <source>
        <dbReference type="Proteomes" id="UP000317835"/>
    </source>
</evidence>
<dbReference type="EMBL" id="CP036426">
    <property type="protein sequence ID" value="QDV34092.1"/>
    <property type="molecule type" value="Genomic_DNA"/>
</dbReference>
<dbReference type="OrthoDB" id="289126at2"/>
<dbReference type="AlphaFoldDB" id="A0A518GZS3"/>
<evidence type="ECO:0000313" key="5">
    <source>
        <dbReference type="EMBL" id="QDV34092.1"/>
    </source>
</evidence>
<sequence length="550" mass="60213" precursor="true">MSRFRIPILILGMIPCGAFAASAPAAGDPARGPGEPPTSGAAAAPTPDPYALAEVIDRRIGERLGQVSVEPAPVADDAEFLRRAWLDVAGSIPPASEARAFLLDDDPGKRRKVVDRLLDSPGYVSNMSTQWRKLMIPEAEGDQQVGLVSIGFEPWLRKQFAEGAGHDDMVRDLLTVPLGDDQQTNRIFGGEEPEPSPFGFVAAKAGDPGALAAGTSRLFLGIRLECAQCHDHPFATWSRDEFWGLAAFFSGLDRRSPDMALFQGREIPGRTEIAIPEADRVVQATFLDGDRPRWRYADEPRAVLADWVTSPDNPYFARAAANRFWAQFFGRGLVDPVDEMGPINPPSHPELLDELALRFAQSGFDPKFLIRAITASDAYQRTSAGYAPGQDVPELFARMPVRGLSPEQLYESLIRATGLEREEPLPPFVFGGSSPRKDLLERFAEDGSSPTERRSTILQALTLMNGQLVETAVNPQGNGTLAAVADSYFLSTREKVEALYLAAFGRPPRDEELDRLARFVDRGGPTLDPKRALADVFWALLNSPEFSFNH</sequence>
<evidence type="ECO:0000259" key="4">
    <source>
        <dbReference type="Pfam" id="PF07587"/>
    </source>
</evidence>
<dbReference type="Proteomes" id="UP000317835">
    <property type="component" value="Chromosome"/>
</dbReference>
<accession>A0A518GZS3</accession>
<keyword evidence="2" id="KW-0732">Signal</keyword>
<evidence type="ECO:0008006" key="7">
    <source>
        <dbReference type="Google" id="ProtNLM"/>
    </source>
</evidence>
<reference evidence="5 6" key="1">
    <citation type="submission" date="2019-02" db="EMBL/GenBank/DDBJ databases">
        <title>Deep-cultivation of Planctomycetes and their phenomic and genomic characterization uncovers novel biology.</title>
        <authorList>
            <person name="Wiegand S."/>
            <person name="Jogler M."/>
            <person name="Boedeker C."/>
            <person name="Pinto D."/>
            <person name="Vollmers J."/>
            <person name="Rivas-Marin E."/>
            <person name="Kohn T."/>
            <person name="Peeters S.H."/>
            <person name="Heuer A."/>
            <person name="Rast P."/>
            <person name="Oberbeckmann S."/>
            <person name="Bunk B."/>
            <person name="Jeske O."/>
            <person name="Meyerdierks A."/>
            <person name="Storesund J.E."/>
            <person name="Kallscheuer N."/>
            <person name="Luecker S."/>
            <person name="Lage O.M."/>
            <person name="Pohl T."/>
            <person name="Merkel B.J."/>
            <person name="Hornburger P."/>
            <person name="Mueller R.-W."/>
            <person name="Bruemmer F."/>
            <person name="Labrenz M."/>
            <person name="Spormann A.M."/>
            <person name="Op den Camp H."/>
            <person name="Overmann J."/>
            <person name="Amann R."/>
            <person name="Jetten M.S.M."/>
            <person name="Mascher T."/>
            <person name="Medema M.H."/>
            <person name="Devos D.P."/>
            <person name="Kaster A.-K."/>
            <person name="Ovreas L."/>
            <person name="Rohde M."/>
            <person name="Galperin M.Y."/>
            <person name="Jogler C."/>
        </authorList>
    </citation>
    <scope>NUCLEOTIDE SEQUENCE [LARGE SCALE GENOMIC DNA]</scope>
    <source>
        <strain evidence="5 6">ElP</strain>
    </source>
</reference>
<gene>
    <name evidence="5" type="ORF">ElP_19740</name>
</gene>
<dbReference type="InterPro" id="IPR011444">
    <property type="entry name" value="DUF1549"/>
</dbReference>
<evidence type="ECO:0000259" key="3">
    <source>
        <dbReference type="Pfam" id="PF07583"/>
    </source>
</evidence>